<evidence type="ECO:0000256" key="7">
    <source>
        <dbReference type="ARBA" id="ARBA00022989"/>
    </source>
</evidence>
<proteinExistence type="inferred from homology"/>
<gene>
    <name evidence="12" type="ORF">GB928_010935</name>
</gene>
<keyword evidence="13" id="KW-1185">Reference proteome</keyword>
<comment type="subcellular location">
    <subcellularLocation>
        <location evidence="1 9">Cell inner membrane</location>
        <topology evidence="1 9">Single-pass membrane protein</topology>
    </subcellularLocation>
</comment>
<dbReference type="NCBIfam" id="TIGR01843">
    <property type="entry name" value="type_I_hlyD"/>
    <property type="match status" value="1"/>
</dbReference>
<keyword evidence="5 9" id="KW-0997">Cell inner membrane</keyword>
<comment type="similarity">
    <text evidence="2 9">Belongs to the membrane fusion protein (MFP) (TC 8.A.1) family.</text>
</comment>
<evidence type="ECO:0000256" key="1">
    <source>
        <dbReference type="ARBA" id="ARBA00004377"/>
    </source>
</evidence>
<dbReference type="Pfam" id="PF26002">
    <property type="entry name" value="Beta-barrel_AprE"/>
    <property type="match status" value="1"/>
</dbReference>
<keyword evidence="4 9" id="KW-1003">Cell membrane</keyword>
<dbReference type="RefSeq" id="WP_244762242.1">
    <property type="nucleotide sequence ID" value="NZ_JALJCJ010000005.1"/>
</dbReference>
<dbReference type="PANTHER" id="PTHR30386:SF17">
    <property type="entry name" value="ALKALINE PROTEASE SECRETION PROTEIN APRE"/>
    <property type="match status" value="1"/>
</dbReference>
<accession>A0ABT8XDD8</accession>
<evidence type="ECO:0000256" key="4">
    <source>
        <dbReference type="ARBA" id="ARBA00022475"/>
    </source>
</evidence>
<dbReference type="InterPro" id="IPR058982">
    <property type="entry name" value="Beta-barrel_AprE"/>
</dbReference>
<dbReference type="PANTHER" id="PTHR30386">
    <property type="entry name" value="MEMBRANE FUSION SUBUNIT OF EMRAB-TOLC MULTIDRUG EFFLUX PUMP"/>
    <property type="match status" value="1"/>
</dbReference>
<dbReference type="EMBL" id="WHSC02000005">
    <property type="protein sequence ID" value="MDO6121696.1"/>
    <property type="molecule type" value="Genomic_DNA"/>
</dbReference>
<dbReference type="PRINTS" id="PR01490">
    <property type="entry name" value="RTXTOXIND"/>
</dbReference>
<keyword evidence="7" id="KW-1133">Transmembrane helix</keyword>
<organism evidence="12 13">
    <name type="scientific">Shinella curvata</name>
    <dbReference type="NCBI Taxonomy" id="1817964"/>
    <lineage>
        <taxon>Bacteria</taxon>
        <taxon>Pseudomonadati</taxon>
        <taxon>Pseudomonadota</taxon>
        <taxon>Alphaproteobacteria</taxon>
        <taxon>Hyphomicrobiales</taxon>
        <taxon>Rhizobiaceae</taxon>
        <taxon>Shinella</taxon>
    </lineage>
</organism>
<evidence type="ECO:0000256" key="2">
    <source>
        <dbReference type="ARBA" id="ARBA00009477"/>
    </source>
</evidence>
<name>A0ABT8XDD8_9HYPH</name>
<evidence type="ECO:0000256" key="6">
    <source>
        <dbReference type="ARBA" id="ARBA00022692"/>
    </source>
</evidence>
<dbReference type="Gene3D" id="2.40.30.170">
    <property type="match status" value="1"/>
</dbReference>
<keyword evidence="8" id="KW-0472">Membrane</keyword>
<reference evidence="12" key="1">
    <citation type="submission" date="2022-04" db="EMBL/GenBank/DDBJ databases">
        <title>Shinella lacus sp. nov., a novel member of the genus Shinella from water.</title>
        <authorList>
            <person name="Deng Y."/>
        </authorList>
    </citation>
    <scope>NUCLEOTIDE SEQUENCE</scope>
    <source>
        <strain evidence="12">JCM 31239</strain>
    </source>
</reference>
<dbReference type="Proteomes" id="UP001177080">
    <property type="component" value="Unassembled WGS sequence"/>
</dbReference>
<sequence length="426" mass="46533">MIWQPLSIGLAAAIALIGVVFGWGTSFSISGAVIAKGQVQASTTRTAVEHPIGGVVAEVYRHNGDKVAAGEVLVKLDEDLLRSDLSVIEGELYEIFANEARLEAAITGATELSPDPLLLQASETNPYYRRLIERQQLQLDAHYTSIRTEERLLGEQIAQIREQIAGEEALLLSRKGKLDVFNSQLGLSERLFSRKVGLVADLNTAKNNVINTQGEIGVSAAKVAELKGEIVELEVQLNAKLQGERKANADKLNGLGQSRIRLLESRRAVLRKLATLEVRAPIGGIVHDLKVEGLRSVVQPGQALMFIVPDILPQTVTVRVDAADIDQVHLGQDAALRFVAFHRRTTPVIFGKVSEISADAFIDERSQGLYYFAEIALAQTEIGRLGENVLVSGMPVEAFITTESRSPVSYVMKPLTDYFSRAFRDS</sequence>
<evidence type="ECO:0000256" key="3">
    <source>
        <dbReference type="ARBA" id="ARBA00022448"/>
    </source>
</evidence>
<dbReference type="InterPro" id="IPR058781">
    <property type="entry name" value="HH_AprE-like"/>
</dbReference>
<keyword evidence="3 9" id="KW-0813">Transport</keyword>
<evidence type="ECO:0000256" key="9">
    <source>
        <dbReference type="RuleBase" id="RU365093"/>
    </source>
</evidence>
<dbReference type="InterPro" id="IPR050739">
    <property type="entry name" value="MFP"/>
</dbReference>
<evidence type="ECO:0000313" key="12">
    <source>
        <dbReference type="EMBL" id="MDO6121696.1"/>
    </source>
</evidence>
<evidence type="ECO:0000259" key="11">
    <source>
        <dbReference type="Pfam" id="PF26002"/>
    </source>
</evidence>
<feature type="domain" description="AprE-like beta-barrel" evidence="11">
    <location>
        <begin position="316"/>
        <end position="403"/>
    </location>
</feature>
<evidence type="ECO:0000259" key="10">
    <source>
        <dbReference type="Pfam" id="PF25994"/>
    </source>
</evidence>
<dbReference type="InterPro" id="IPR010129">
    <property type="entry name" value="T1SS_HlyD"/>
</dbReference>
<feature type="domain" description="AprE-like long alpha-helical hairpin" evidence="10">
    <location>
        <begin position="82"/>
        <end position="256"/>
    </location>
</feature>
<keyword evidence="6" id="KW-0812">Transmembrane</keyword>
<evidence type="ECO:0000313" key="13">
    <source>
        <dbReference type="Proteomes" id="UP001177080"/>
    </source>
</evidence>
<comment type="caution">
    <text evidence="12">The sequence shown here is derived from an EMBL/GenBank/DDBJ whole genome shotgun (WGS) entry which is preliminary data.</text>
</comment>
<dbReference type="Pfam" id="PF25994">
    <property type="entry name" value="HH_AprE"/>
    <property type="match status" value="1"/>
</dbReference>
<evidence type="ECO:0000256" key="8">
    <source>
        <dbReference type="ARBA" id="ARBA00023136"/>
    </source>
</evidence>
<protein>
    <recommendedName>
        <fullName evidence="9">Membrane fusion protein (MFP) family protein</fullName>
    </recommendedName>
</protein>
<dbReference type="Gene3D" id="2.40.50.100">
    <property type="match status" value="1"/>
</dbReference>
<evidence type="ECO:0000256" key="5">
    <source>
        <dbReference type="ARBA" id="ARBA00022519"/>
    </source>
</evidence>